<evidence type="ECO:0000313" key="1">
    <source>
        <dbReference type="EMBL" id="KAF3120904.1"/>
    </source>
</evidence>
<reference evidence="1 2" key="1">
    <citation type="submission" date="2019-06" db="EMBL/GenBank/DDBJ databases">
        <authorList>
            <person name="Palmer J.M."/>
        </authorList>
    </citation>
    <scope>NUCLEOTIDE SEQUENCE [LARGE SCALE GENOMIC DNA]</scope>
    <source>
        <strain evidence="1 2">TWF703</strain>
    </source>
</reference>
<name>A0A7C8JJX1_ORBOL</name>
<dbReference type="AlphaFoldDB" id="A0A7C8JJX1"/>
<evidence type="ECO:0000313" key="2">
    <source>
        <dbReference type="Proteomes" id="UP000480548"/>
    </source>
</evidence>
<protein>
    <submittedName>
        <fullName evidence="1">Uncharacterized protein</fullName>
    </submittedName>
</protein>
<dbReference type="EMBL" id="WIQZ01000143">
    <property type="protein sequence ID" value="KAF3120904.1"/>
    <property type="molecule type" value="Genomic_DNA"/>
</dbReference>
<comment type="caution">
    <text evidence="1">The sequence shown here is derived from an EMBL/GenBank/DDBJ whole genome shotgun (WGS) entry which is preliminary data.</text>
</comment>
<proteinExistence type="predicted"/>
<sequence length="217" mass="23759">MSSVTRPSDPLHTWQAPNCAKIKEVLRLLWETRKSHNTEYPTILGAYAMPSFTQIIALSIAALSATVSASPVDWELTARDVNICWGKGSKGTDGYTHPTPSRCLQVHYEDSFTAPFTIAQPGAPAFELITESHQTFGPMHCCNSCKAADNCIGWQIMANCDCVLWKAPTLTNAENVLGVWAQDGPYHNQTGSFHRGPSFPVAPNFFGNTTFKVPQAL</sequence>
<gene>
    <name evidence="1" type="ORF">TWF703_002278</name>
</gene>
<dbReference type="Proteomes" id="UP000480548">
    <property type="component" value="Unassembled WGS sequence"/>
</dbReference>
<organism evidence="1 2">
    <name type="scientific">Orbilia oligospora</name>
    <name type="common">Nematode-trapping fungus</name>
    <name type="synonym">Arthrobotrys oligospora</name>
    <dbReference type="NCBI Taxonomy" id="2813651"/>
    <lineage>
        <taxon>Eukaryota</taxon>
        <taxon>Fungi</taxon>
        <taxon>Dikarya</taxon>
        <taxon>Ascomycota</taxon>
        <taxon>Pezizomycotina</taxon>
        <taxon>Orbiliomycetes</taxon>
        <taxon>Orbiliales</taxon>
        <taxon>Orbiliaceae</taxon>
        <taxon>Orbilia</taxon>
    </lineage>
</organism>
<accession>A0A7C8JJX1</accession>